<comment type="caution">
    <text evidence="10">The sequence shown here is derived from an EMBL/GenBank/DDBJ whole genome shotgun (WGS) entry which is preliminary data.</text>
</comment>
<sequence>MAKLRFRLRISRVIPSFNCRSKDSTTTATSNPSSYTPTSYNLSPFHHRRRQPPVVSTSGNCCSRGVHHRRLLRPASSSGGEADAEADADDLPFARGIHANYLWTKSEKWHVVCCASSENYPSSSPPRSKIDSNLFTCRNPRCTRESDSSGDDSGWFSTDEEYGYENRENYERNCFAVSKVSSDPREDFRRSMAEMVEERGIYDVEGLRRLLHCFLSLNDCRHRQAILAAFADVWYVIFPSVALAATFPNM</sequence>
<comment type="subcellular location">
    <subcellularLocation>
        <location evidence="1 6">Nucleus</location>
    </subcellularLocation>
</comment>
<dbReference type="GO" id="GO:0005634">
    <property type="term" value="C:nucleus"/>
    <property type="evidence" value="ECO:0007669"/>
    <property type="project" value="UniProtKB-SubCell"/>
</dbReference>
<keyword evidence="4 6" id="KW-0804">Transcription</keyword>
<evidence type="ECO:0000256" key="4">
    <source>
        <dbReference type="ARBA" id="ARBA00023163"/>
    </source>
</evidence>
<organism evidence="10 11">
    <name type="scientific">Carex littledalei</name>
    <dbReference type="NCBI Taxonomy" id="544730"/>
    <lineage>
        <taxon>Eukaryota</taxon>
        <taxon>Viridiplantae</taxon>
        <taxon>Streptophyta</taxon>
        <taxon>Embryophyta</taxon>
        <taxon>Tracheophyta</taxon>
        <taxon>Spermatophyta</taxon>
        <taxon>Magnoliopsida</taxon>
        <taxon>Liliopsida</taxon>
        <taxon>Poales</taxon>
        <taxon>Cyperaceae</taxon>
        <taxon>Cyperoideae</taxon>
        <taxon>Cariceae</taxon>
        <taxon>Carex</taxon>
        <taxon>Carex subgen. Euthyceras</taxon>
    </lineage>
</organism>
<evidence type="ECO:0000256" key="7">
    <source>
        <dbReference type="SAM" id="MobiDB-lite"/>
    </source>
</evidence>
<evidence type="ECO:0000259" key="9">
    <source>
        <dbReference type="PROSITE" id="PS51754"/>
    </source>
</evidence>
<dbReference type="InterPro" id="IPR006458">
    <property type="entry name" value="Ovate_C"/>
</dbReference>
<dbReference type="OrthoDB" id="1928390at2759"/>
<evidence type="ECO:0000256" key="6">
    <source>
        <dbReference type="RuleBase" id="RU367028"/>
    </source>
</evidence>
<accession>A0A833R864</accession>
<feature type="domain" description="OVATE" evidence="9">
    <location>
        <begin position="177"/>
        <end position="236"/>
    </location>
</feature>
<keyword evidence="8" id="KW-0472">Membrane</keyword>
<name>A0A833R864_9POAL</name>
<dbReference type="PROSITE" id="PS51754">
    <property type="entry name" value="OVATE"/>
    <property type="match status" value="1"/>
</dbReference>
<feature type="region of interest" description="Disordered" evidence="7">
    <location>
        <begin position="21"/>
        <end position="61"/>
    </location>
</feature>
<dbReference type="EMBL" id="SWLB01000013">
    <property type="protein sequence ID" value="KAF3331043.1"/>
    <property type="molecule type" value="Genomic_DNA"/>
</dbReference>
<dbReference type="InterPro" id="IPR038933">
    <property type="entry name" value="Ovate"/>
</dbReference>
<dbReference type="NCBIfam" id="TIGR01568">
    <property type="entry name" value="A_thal_3678"/>
    <property type="match status" value="1"/>
</dbReference>
<evidence type="ECO:0000313" key="11">
    <source>
        <dbReference type="Proteomes" id="UP000623129"/>
    </source>
</evidence>
<comment type="function">
    <text evidence="6">Transcriptional repressor that regulates multiple aspects of plant growth and development.</text>
</comment>
<keyword evidence="2 6" id="KW-0678">Repressor</keyword>
<dbReference type="PANTHER" id="PTHR33057:SF208">
    <property type="entry name" value="TRANSCRIPTION REPRESSOR"/>
    <property type="match status" value="1"/>
</dbReference>
<dbReference type="Proteomes" id="UP000623129">
    <property type="component" value="Unassembled WGS sequence"/>
</dbReference>
<feature type="transmembrane region" description="Helical" evidence="8">
    <location>
        <begin position="225"/>
        <end position="247"/>
    </location>
</feature>
<gene>
    <name evidence="10" type="ORF">FCM35_KLT04397</name>
</gene>
<keyword evidence="3 6" id="KW-0805">Transcription regulation</keyword>
<proteinExistence type="predicted"/>
<keyword evidence="8" id="KW-0812">Transmembrane</keyword>
<evidence type="ECO:0000313" key="10">
    <source>
        <dbReference type="EMBL" id="KAF3331043.1"/>
    </source>
</evidence>
<dbReference type="GO" id="GO:0045892">
    <property type="term" value="P:negative regulation of DNA-templated transcription"/>
    <property type="evidence" value="ECO:0007669"/>
    <property type="project" value="UniProtKB-UniRule"/>
</dbReference>
<dbReference type="Pfam" id="PF04844">
    <property type="entry name" value="Ovate"/>
    <property type="match status" value="1"/>
</dbReference>
<evidence type="ECO:0000256" key="1">
    <source>
        <dbReference type="ARBA" id="ARBA00004123"/>
    </source>
</evidence>
<protein>
    <recommendedName>
        <fullName evidence="6">Transcription repressor</fullName>
    </recommendedName>
    <alternativeName>
        <fullName evidence="6">Ovate family protein</fullName>
    </alternativeName>
</protein>
<keyword evidence="8" id="KW-1133">Transmembrane helix</keyword>
<dbReference type="AlphaFoldDB" id="A0A833R864"/>
<keyword evidence="11" id="KW-1185">Reference proteome</keyword>
<evidence type="ECO:0000256" key="8">
    <source>
        <dbReference type="SAM" id="Phobius"/>
    </source>
</evidence>
<dbReference type="PANTHER" id="PTHR33057">
    <property type="entry name" value="TRANSCRIPTION REPRESSOR OFP7-RELATED"/>
    <property type="match status" value="1"/>
</dbReference>
<evidence type="ECO:0000256" key="3">
    <source>
        <dbReference type="ARBA" id="ARBA00023015"/>
    </source>
</evidence>
<reference evidence="10" key="1">
    <citation type="submission" date="2020-01" db="EMBL/GenBank/DDBJ databases">
        <title>Genome sequence of Kobresia littledalei, the first chromosome-level genome in the family Cyperaceae.</title>
        <authorList>
            <person name="Qu G."/>
        </authorList>
    </citation>
    <scope>NUCLEOTIDE SEQUENCE</scope>
    <source>
        <strain evidence="10">C.B.Clarke</strain>
        <tissue evidence="10">Leaf</tissue>
    </source>
</reference>
<feature type="compositionally biased region" description="Low complexity" evidence="7">
    <location>
        <begin position="24"/>
        <end position="41"/>
    </location>
</feature>
<keyword evidence="5 6" id="KW-0539">Nucleus</keyword>
<evidence type="ECO:0000256" key="2">
    <source>
        <dbReference type="ARBA" id="ARBA00022491"/>
    </source>
</evidence>
<evidence type="ECO:0000256" key="5">
    <source>
        <dbReference type="ARBA" id="ARBA00023242"/>
    </source>
</evidence>